<reference evidence="1" key="1">
    <citation type="submission" date="2022-07" db="EMBL/GenBank/DDBJ databases">
        <title>Phylogenomic reconstructions and comparative analyses of Kickxellomycotina fungi.</title>
        <authorList>
            <person name="Reynolds N.K."/>
            <person name="Stajich J.E."/>
            <person name="Barry K."/>
            <person name="Grigoriev I.V."/>
            <person name="Crous P."/>
            <person name="Smith M.E."/>
        </authorList>
    </citation>
    <scope>NUCLEOTIDE SEQUENCE</scope>
    <source>
        <strain evidence="1">NBRC 105414</strain>
    </source>
</reference>
<dbReference type="OrthoDB" id="1856981at2759"/>
<dbReference type="AlphaFoldDB" id="A0A9W8HDA6"/>
<proteinExistence type="predicted"/>
<name>A0A9W8HDA6_9FUNG</name>
<evidence type="ECO:0008006" key="3">
    <source>
        <dbReference type="Google" id="ProtNLM"/>
    </source>
</evidence>
<dbReference type="InterPro" id="IPR009367">
    <property type="entry name" value="Elm1-like"/>
</dbReference>
<evidence type="ECO:0000313" key="1">
    <source>
        <dbReference type="EMBL" id="KAJ2783628.1"/>
    </source>
</evidence>
<keyword evidence="2" id="KW-1185">Reference proteome</keyword>
<gene>
    <name evidence="1" type="ORF">H4R18_001607</name>
</gene>
<evidence type="ECO:0000313" key="2">
    <source>
        <dbReference type="Proteomes" id="UP001140217"/>
    </source>
</evidence>
<accession>A0A9W8HDA6</accession>
<sequence>MRAAGAALARGYGTVRHSSLLPETWVISDGNPNADYAAERVAGALGVPHRVKRALPPRLPVPIARALAGLGSALGLRRAEALQFVDGTRSRDGMPRFVVAAAQGALPGVLEIKRLTGGRAIAVFLGLPGTGLAQIDALALSRLDQMVLRRMGPARANLDNAVAALLPLTGAVAGARQPAKEPTVAVCVGRGFEPAGYQLLSTHIDSLVDGLAHIPPSRLCIALSAELHPRLRPMVEARLVRPLLQRWGPRAEVVDYARPGSDRPALADVIASAAQVIATADNVGAAALAAALRRPVYIASEERTEGLLRDYYHLLEKENVVRRFYPRGSRYSYMLAPDIGGAVDVFSAVRDHEPWAKYSAQRDLDRLAAFVRARFRDLMG</sequence>
<organism evidence="1 2">
    <name type="scientific">Coemansia javaensis</name>
    <dbReference type="NCBI Taxonomy" id="2761396"/>
    <lineage>
        <taxon>Eukaryota</taxon>
        <taxon>Fungi</taxon>
        <taxon>Fungi incertae sedis</taxon>
        <taxon>Zoopagomycota</taxon>
        <taxon>Kickxellomycotina</taxon>
        <taxon>Kickxellomycetes</taxon>
        <taxon>Kickxellales</taxon>
        <taxon>Kickxellaceae</taxon>
        <taxon>Coemansia</taxon>
    </lineage>
</organism>
<dbReference type="Pfam" id="PF06258">
    <property type="entry name" value="Mito_fiss_Elm1"/>
    <property type="match status" value="1"/>
</dbReference>
<protein>
    <recommendedName>
        <fullName evidence="3">Nucleoside-diphosphate sugar epimerase</fullName>
    </recommendedName>
</protein>
<dbReference type="EMBL" id="JANBUL010000043">
    <property type="protein sequence ID" value="KAJ2783628.1"/>
    <property type="molecule type" value="Genomic_DNA"/>
</dbReference>
<comment type="caution">
    <text evidence="1">The sequence shown here is derived from an EMBL/GenBank/DDBJ whole genome shotgun (WGS) entry which is preliminary data.</text>
</comment>
<dbReference type="Proteomes" id="UP001140217">
    <property type="component" value="Unassembled WGS sequence"/>
</dbReference>